<protein>
    <submittedName>
        <fullName evidence="2">PHP family phosphohydrolase, histidinol phosphatase</fullName>
    </submittedName>
</protein>
<keyword evidence="3" id="KW-1185">Reference proteome</keyword>
<gene>
    <name evidence="2" type="ordered locus">Desmer_2521</name>
</gene>
<dbReference type="Proteomes" id="UP000005262">
    <property type="component" value="Chromosome"/>
</dbReference>
<sequence>MPMKNSSAILQGETLDQGEVDTLEIKVDLHTHTISSGHAYSTLAENAIAASRKGIELLGMTDHGPTMPGAPHLYHFGNLGIIPEELHAVKILPGVEANITSHEGELDIPIRYLNQMKLVLVGLHGICYPGGTAEQNTEAYIKAMRNPYTDMMVHPGRPEFELDLERIAYLSAELGIPVEINNSSLANEKLGAWGNCRRFAKYMVQYKGPVILGSDAHFSDLVGDFSHALSLVREVGLAEEQILNCSPKRVLNYLADRRKSRPNIS</sequence>
<dbReference type="CDD" id="cd07437">
    <property type="entry name" value="PHP_HisPPase_Ycdx_like"/>
    <property type="match status" value="1"/>
</dbReference>
<dbReference type="SMART" id="SM00481">
    <property type="entry name" value="POLIIIAc"/>
    <property type="match status" value="1"/>
</dbReference>
<dbReference type="GO" id="GO:0005829">
    <property type="term" value="C:cytosol"/>
    <property type="evidence" value="ECO:0007669"/>
    <property type="project" value="TreeGrafter"/>
</dbReference>
<dbReference type="InterPro" id="IPR003141">
    <property type="entry name" value="Pol/His_phosphatase_N"/>
</dbReference>
<organism evidence="2 3">
    <name type="scientific">Desulfosporosinus meridiei (strain ATCC BAA-275 / DSM 13257 / KCTC 12902 / NCIMB 13706 / S10)</name>
    <dbReference type="NCBI Taxonomy" id="768704"/>
    <lineage>
        <taxon>Bacteria</taxon>
        <taxon>Bacillati</taxon>
        <taxon>Bacillota</taxon>
        <taxon>Clostridia</taxon>
        <taxon>Eubacteriales</taxon>
        <taxon>Desulfitobacteriaceae</taxon>
        <taxon>Desulfosporosinus</taxon>
    </lineage>
</organism>
<dbReference type="GO" id="GO:0042578">
    <property type="term" value="F:phosphoric ester hydrolase activity"/>
    <property type="evidence" value="ECO:0007669"/>
    <property type="project" value="TreeGrafter"/>
</dbReference>
<dbReference type="Gene3D" id="3.20.20.140">
    <property type="entry name" value="Metal-dependent hydrolases"/>
    <property type="match status" value="1"/>
</dbReference>
<dbReference type="eggNOG" id="COG1387">
    <property type="taxonomic scope" value="Bacteria"/>
</dbReference>
<dbReference type="SUPFAM" id="SSF89550">
    <property type="entry name" value="PHP domain-like"/>
    <property type="match status" value="1"/>
</dbReference>
<evidence type="ECO:0000313" key="2">
    <source>
        <dbReference type="EMBL" id="AFQ44438.1"/>
    </source>
</evidence>
<dbReference type="KEGG" id="dmi:Desmer_2521"/>
<evidence type="ECO:0000259" key="1">
    <source>
        <dbReference type="SMART" id="SM00481"/>
    </source>
</evidence>
<dbReference type="InterPro" id="IPR004013">
    <property type="entry name" value="PHP_dom"/>
</dbReference>
<dbReference type="NCBIfam" id="NF006702">
    <property type="entry name" value="PRK09248.1"/>
    <property type="match status" value="1"/>
</dbReference>
<reference evidence="3" key="2">
    <citation type="submission" date="2012-08" db="EMBL/GenBank/DDBJ databases">
        <title>Finished genome of Desulfosporosinus meridiei DSM 13257.</title>
        <authorList>
            <person name="Huntemann M."/>
            <person name="Wei C.-L."/>
            <person name="Han J."/>
            <person name="Detter J.C."/>
            <person name="Han C."/>
            <person name="Davenport K."/>
            <person name="Daligault H."/>
            <person name="Erkkila T."/>
            <person name="Gu W."/>
            <person name="Munk A.C.C."/>
            <person name="Teshima H."/>
            <person name="Xu Y."/>
            <person name="Chain P."/>
            <person name="Tapia R."/>
            <person name="Chen A."/>
            <person name="Krypides N."/>
            <person name="Mavromatis K."/>
            <person name="Markowitz V."/>
            <person name="Szeto E."/>
            <person name="Ivanova N."/>
            <person name="Mikhailova N."/>
            <person name="Ovchinnikova G."/>
            <person name="Pagani I."/>
            <person name="Pati A."/>
            <person name="Goodwin L."/>
            <person name="Peters L."/>
            <person name="Pitluck S."/>
            <person name="Woyke T."/>
            <person name="Pester M."/>
            <person name="Spring S."/>
            <person name="Ollivier B."/>
            <person name="Rattei T."/>
            <person name="Klenk H.-P."/>
            <person name="Wagner M."/>
            <person name="Loy A."/>
        </authorList>
    </citation>
    <scope>NUCLEOTIDE SEQUENCE [LARGE SCALE GENOMIC DNA]</scope>
    <source>
        <strain evidence="3">ATCC BAA-275 / DSM 13257 / NCIMB 13706 / S10</strain>
    </source>
</reference>
<dbReference type="STRING" id="768704.Desmer_2521"/>
<dbReference type="AlphaFoldDB" id="J7IZF3"/>
<accession>J7IZF3</accession>
<dbReference type="HOGENOM" id="CLU_061999_0_1_9"/>
<keyword evidence="2" id="KW-0378">Hydrolase</keyword>
<dbReference type="Pfam" id="PF02811">
    <property type="entry name" value="PHP"/>
    <property type="match status" value="1"/>
</dbReference>
<feature type="domain" description="Polymerase/histidinol phosphatase N-terminal" evidence="1">
    <location>
        <begin position="27"/>
        <end position="101"/>
    </location>
</feature>
<dbReference type="InterPro" id="IPR050243">
    <property type="entry name" value="PHP_phosphatase"/>
</dbReference>
<dbReference type="EMBL" id="CP003629">
    <property type="protein sequence ID" value="AFQ44438.1"/>
    <property type="molecule type" value="Genomic_DNA"/>
</dbReference>
<dbReference type="InterPro" id="IPR016195">
    <property type="entry name" value="Pol/histidinol_Pase-like"/>
</dbReference>
<dbReference type="PANTHER" id="PTHR36928">
    <property type="entry name" value="PHOSPHATASE YCDX-RELATED"/>
    <property type="match status" value="1"/>
</dbReference>
<proteinExistence type="predicted"/>
<evidence type="ECO:0000313" key="3">
    <source>
        <dbReference type="Proteomes" id="UP000005262"/>
    </source>
</evidence>
<name>J7IZF3_DESMD</name>
<dbReference type="PANTHER" id="PTHR36928:SF1">
    <property type="entry name" value="PHOSPHATASE YCDX-RELATED"/>
    <property type="match status" value="1"/>
</dbReference>
<reference evidence="2 3" key="1">
    <citation type="journal article" date="2012" name="J. Bacteriol.">
        <title>Complete genome sequences of Desulfosporosinus orientis DSM765T, Desulfosporosinus youngiae DSM17734T, Desulfosporosinus meridiei DSM13257T, and Desulfosporosinus acidiphilus DSM22704T.</title>
        <authorList>
            <person name="Pester M."/>
            <person name="Brambilla E."/>
            <person name="Alazard D."/>
            <person name="Rattei T."/>
            <person name="Weinmaier T."/>
            <person name="Han J."/>
            <person name="Lucas S."/>
            <person name="Lapidus A."/>
            <person name="Cheng J.F."/>
            <person name="Goodwin L."/>
            <person name="Pitluck S."/>
            <person name="Peters L."/>
            <person name="Ovchinnikova G."/>
            <person name="Teshima H."/>
            <person name="Detter J.C."/>
            <person name="Han C.S."/>
            <person name="Tapia R."/>
            <person name="Land M.L."/>
            <person name="Hauser L."/>
            <person name="Kyrpides N.C."/>
            <person name="Ivanova N.N."/>
            <person name="Pagani I."/>
            <person name="Huntmann M."/>
            <person name="Wei C.L."/>
            <person name="Davenport K.W."/>
            <person name="Daligault H."/>
            <person name="Chain P.S."/>
            <person name="Chen A."/>
            <person name="Mavromatis K."/>
            <person name="Markowitz V."/>
            <person name="Szeto E."/>
            <person name="Mikhailova N."/>
            <person name="Pati A."/>
            <person name="Wagner M."/>
            <person name="Woyke T."/>
            <person name="Ollivier B."/>
            <person name="Klenk H.P."/>
            <person name="Spring S."/>
            <person name="Loy A."/>
        </authorList>
    </citation>
    <scope>NUCLEOTIDE SEQUENCE [LARGE SCALE GENOMIC DNA]</scope>
    <source>
        <strain evidence="3">ATCC BAA-275 / DSM 13257 / NCIMB 13706 / S10</strain>
    </source>
</reference>
<dbReference type="GO" id="GO:0008270">
    <property type="term" value="F:zinc ion binding"/>
    <property type="evidence" value="ECO:0007669"/>
    <property type="project" value="TreeGrafter"/>
</dbReference>